<reference evidence="7" key="1">
    <citation type="submission" date="2009-07" db="EMBL/GenBank/DDBJ databases">
        <authorList>
            <consortium name="US DOE Joint Genome Institute (JGI-PGF)"/>
            <person name="Lucas S."/>
            <person name="Copeland A."/>
            <person name="Lapidus A."/>
            <person name="Glavina del Rio T."/>
            <person name="Tice H."/>
            <person name="Bruce D."/>
            <person name="Goodwin L."/>
            <person name="Pitluck S."/>
            <person name="Larimer F."/>
            <person name="Land M.L."/>
            <person name="Mouttaki H."/>
            <person name="He Z."/>
            <person name="Zhou J."/>
            <person name="Hemme C.L."/>
        </authorList>
    </citation>
    <scope>NUCLEOTIDE SEQUENCE [LARGE SCALE GENOMIC DNA]</scope>
    <source>
        <strain evidence="7">DSM 2782</strain>
    </source>
</reference>
<evidence type="ECO:0000259" key="2">
    <source>
        <dbReference type="Pfam" id="PF26383"/>
    </source>
</evidence>
<evidence type="ECO:0008006" key="9">
    <source>
        <dbReference type="Google" id="ProtNLM"/>
    </source>
</evidence>
<dbReference type="OrthoDB" id="8780745at2"/>
<evidence type="ECO:0000313" key="7">
    <source>
        <dbReference type="EMBL" id="EGD46130.1"/>
    </source>
</evidence>
<dbReference type="Proteomes" id="UP000003860">
    <property type="component" value="Unassembled WGS sequence"/>
</dbReference>
<evidence type="ECO:0000259" key="1">
    <source>
        <dbReference type="Pfam" id="PF19557"/>
    </source>
</evidence>
<dbReference type="InterPro" id="IPR058573">
    <property type="entry name" value="DUF6079_5th"/>
</dbReference>
<feature type="domain" description="DUF6079" evidence="2">
    <location>
        <begin position="263"/>
        <end position="472"/>
    </location>
</feature>
<name>F1THC7_9FIRM</name>
<organism evidence="7 8">
    <name type="scientific">Ruminiclostridium papyrosolvens DSM 2782</name>
    <dbReference type="NCBI Taxonomy" id="588581"/>
    <lineage>
        <taxon>Bacteria</taxon>
        <taxon>Bacillati</taxon>
        <taxon>Bacillota</taxon>
        <taxon>Clostridia</taxon>
        <taxon>Eubacteriales</taxon>
        <taxon>Oscillospiraceae</taxon>
        <taxon>Ruminiclostridium</taxon>
    </lineage>
</organism>
<evidence type="ECO:0000313" key="8">
    <source>
        <dbReference type="Proteomes" id="UP000003860"/>
    </source>
</evidence>
<dbReference type="InterPro" id="IPR058569">
    <property type="entry name" value="DUF6079_2nd"/>
</dbReference>
<keyword evidence="8" id="KW-1185">Reference proteome</keyword>
<evidence type="ECO:0000259" key="6">
    <source>
        <dbReference type="Pfam" id="PF26388"/>
    </source>
</evidence>
<dbReference type="Pfam" id="PF19557">
    <property type="entry name" value="DUF6079_1st"/>
    <property type="match status" value="1"/>
</dbReference>
<dbReference type="InterPro" id="IPR045725">
    <property type="entry name" value="DUF6079_N"/>
</dbReference>
<dbReference type="eggNOG" id="COG1474">
    <property type="taxonomic scope" value="Bacteria"/>
</dbReference>
<proteinExistence type="predicted"/>
<sequence length="1222" mass="140788">MKYSQLVQFDPIETVVKLKDADSKGEAERLVKTYVMSDSMADSLIGVVIPQLQFEQTVDNKGVFIVGNYGTGKSHLMSIVSTIAEDASLLDYIKHDKFREHAKSIAGKFEVLRFEIGASKMNLRDIIVRKLESDLKQRGIDYKFPPLEEVTDNKQYLVEMMGLFEEKYPDKGYLIVVDELLDYLGSRKELEIKLDLGFLREIGEVSKNTRIRFMAGVQETLFDNPGFSFVAKTILKVKDRFEQIIIRREDISFVVSQRLLQKNNEQKAWIREHLQKVSSMYKNMADRIEEYVNLYPIHPAFLETFEKVYIAEKREVLKTITLTIKEMLDSEVPNEEPGLVSYDAYWSYIKNSPSKRTETEVKDVIDKSGILEGIIQHSFTKPQYKPIALRIIYALSVHRLTTGNINAPLGITVQNMKDDLCIYDPLLPEKEEDFLITTIETIMREISNTVSGQFIEYNQENEQYYLDLKKDIDYGAKIQQKADLLDEDSLNEFYYKLINISMEWNAQEYITGFEIYEYDLIWEDKNVEREGYRFMGTPNGRSTAQPPRDFYIYFLPPYGTDNSAYIKNEDEVYFEFMCDAGFTNLLKMYSAAHKMASISSGDSKNSYLKKAEDYQKDAIKWIRQNINQCFIVSYRGESKTILSWLKGKRIGDKSLKEQVDMAAASCLDVWFNEQYPDYPKFYITVTHNNYNQLFKAAMDYIAGKKTDTGSKILDSLQLLDVENISPKNSVYAKYFIDLINHLPQGKVLNRSEIIERINEEVEYDKRFKLEPIWIALIMSSLVYNGDITLAAGGKNFDATMLKELAAENTMNLIEFKHCDRPKDVPVAVLKKLFEILGLPPGQIVNANTRDVAVASMLVKIDEYIDKALKATLFLNGDISVWGKPSMESYKVDNYKESIKEFKNFLDGLKIFNTQAKLKNFRHTEEEIDKQGAALRLLVDIDKIKDLKSKIEANTAYLSGAEIVLKDQSWIDKVNALKLKLETVLKNLDNIDEDFIRVFNSELSGLKDEYRNVYMELHKKNRLDLNGDNAKKKIMQSKELNNLKKLTAIEDILPVVKLNGITEKISRLRTCYNLTQQDMEGKFMCPHCQFNPSENNQPVHGVIDSVEDDIEKIYKEWTEIIVSSVEDPMVKENIGFLKAEQQNVISKLLETRKLPDVIDGNFVSGVNTLMKGLEKVEVLVEDMKKAISGDGPVTVEDIRARFEKYVRDLTKGKDESKVRIILK</sequence>
<feature type="domain" description="DUF6079" evidence="6">
    <location>
        <begin position="1025"/>
        <end position="1115"/>
    </location>
</feature>
<dbReference type="InterPro" id="IPR058571">
    <property type="entry name" value="DUF6079_3rd"/>
</dbReference>
<evidence type="ECO:0000259" key="4">
    <source>
        <dbReference type="Pfam" id="PF26385"/>
    </source>
</evidence>
<accession>F1THC7</accession>
<evidence type="ECO:0000259" key="3">
    <source>
        <dbReference type="Pfam" id="PF26384"/>
    </source>
</evidence>
<dbReference type="Pfam" id="PF26388">
    <property type="entry name" value="DUF6079_6th"/>
    <property type="match status" value="1"/>
</dbReference>
<feature type="domain" description="DUF6079" evidence="5">
    <location>
        <begin position="825"/>
        <end position="1017"/>
    </location>
</feature>
<dbReference type="EMBL" id="ACXX02000016">
    <property type="protein sequence ID" value="EGD46130.1"/>
    <property type="molecule type" value="Genomic_DNA"/>
</dbReference>
<reference evidence="7" key="2">
    <citation type="submission" date="2011-01" db="EMBL/GenBank/DDBJ databases">
        <title>The Non-contiguous Finished genome of Clostridium papyrosolvens.</title>
        <authorList>
            <person name="Lucas S."/>
            <person name="Copeland A."/>
            <person name="Lapidus A."/>
            <person name="Cheng J.-F."/>
            <person name="Goodwin L."/>
            <person name="Pitluck S."/>
            <person name="Misra M."/>
            <person name="Chertkov O."/>
            <person name="Detter J.C."/>
            <person name="Han C."/>
            <person name="Tapia R."/>
            <person name="Land M."/>
            <person name="Hauser L."/>
            <person name="Kyrpides N."/>
            <person name="Ivanova N."/>
            <person name="Pagani I."/>
            <person name="Mouttaki H."/>
            <person name="He Z."/>
            <person name="Zhou J."/>
            <person name="Hemme C.L."/>
            <person name="Woyke T."/>
        </authorList>
    </citation>
    <scope>NUCLEOTIDE SEQUENCE [LARGE SCALE GENOMIC DNA]</scope>
    <source>
        <strain evidence="7">DSM 2782</strain>
    </source>
</reference>
<evidence type="ECO:0000259" key="5">
    <source>
        <dbReference type="Pfam" id="PF26387"/>
    </source>
</evidence>
<dbReference type="Pfam" id="PF26387">
    <property type="entry name" value="DUF6079_5th"/>
    <property type="match status" value="1"/>
</dbReference>
<dbReference type="RefSeq" id="WP_004621790.1">
    <property type="nucleotide sequence ID" value="NZ_ACXX02000016.1"/>
</dbReference>
<dbReference type="Pfam" id="PF26383">
    <property type="entry name" value="DUF6079_2nd"/>
    <property type="match status" value="1"/>
</dbReference>
<feature type="domain" description="DUF6079" evidence="4">
    <location>
        <begin position="691"/>
        <end position="819"/>
    </location>
</feature>
<dbReference type="InterPro" id="IPR058572">
    <property type="entry name" value="DUF6079_4th"/>
</dbReference>
<feature type="domain" description="DUF6079" evidence="1">
    <location>
        <begin position="19"/>
        <end position="248"/>
    </location>
</feature>
<dbReference type="Pfam" id="PF26385">
    <property type="entry name" value="DUF6079_4th"/>
    <property type="match status" value="1"/>
</dbReference>
<gene>
    <name evidence="7" type="ORF">Cpap_0424</name>
</gene>
<dbReference type="Pfam" id="PF26384">
    <property type="entry name" value="DUF6079_3rd"/>
    <property type="match status" value="1"/>
</dbReference>
<protein>
    <recommendedName>
        <fullName evidence="9">Exonuclease SbcC</fullName>
    </recommendedName>
</protein>
<dbReference type="InterPro" id="IPR058574">
    <property type="entry name" value="DUF6079_6th"/>
</dbReference>
<dbReference type="STRING" id="588581.Cpap_0424"/>
<feature type="domain" description="DUF6079" evidence="3">
    <location>
        <begin position="476"/>
        <end position="675"/>
    </location>
</feature>
<dbReference type="AlphaFoldDB" id="F1THC7"/>
<comment type="caution">
    <text evidence="7">The sequence shown here is derived from an EMBL/GenBank/DDBJ whole genome shotgun (WGS) entry which is preliminary data.</text>
</comment>